<accession>A0ABP8RLY4</accession>
<reference evidence="2" key="1">
    <citation type="journal article" date="2019" name="Int. J. Syst. Evol. Microbiol.">
        <title>The Global Catalogue of Microorganisms (GCM) 10K type strain sequencing project: providing services to taxonomists for standard genome sequencing and annotation.</title>
        <authorList>
            <consortium name="The Broad Institute Genomics Platform"/>
            <consortium name="The Broad Institute Genome Sequencing Center for Infectious Disease"/>
            <person name="Wu L."/>
            <person name="Ma J."/>
        </authorList>
    </citation>
    <scope>NUCLEOTIDE SEQUENCE [LARGE SCALE GENOMIC DNA]</scope>
    <source>
        <strain evidence="2">JCM 17906</strain>
    </source>
</reference>
<comment type="caution">
    <text evidence="1">The sequence shown here is derived from an EMBL/GenBank/DDBJ whole genome shotgun (WGS) entry which is preliminary data.</text>
</comment>
<dbReference type="Proteomes" id="UP001501598">
    <property type="component" value="Unassembled WGS sequence"/>
</dbReference>
<evidence type="ECO:0000313" key="2">
    <source>
        <dbReference type="Proteomes" id="UP001501598"/>
    </source>
</evidence>
<organism evidence="1 2">
    <name type="scientific">Pseudonocardia xishanensis</name>
    <dbReference type="NCBI Taxonomy" id="630995"/>
    <lineage>
        <taxon>Bacteria</taxon>
        <taxon>Bacillati</taxon>
        <taxon>Actinomycetota</taxon>
        <taxon>Actinomycetes</taxon>
        <taxon>Pseudonocardiales</taxon>
        <taxon>Pseudonocardiaceae</taxon>
        <taxon>Pseudonocardia</taxon>
    </lineage>
</organism>
<evidence type="ECO:0000313" key="1">
    <source>
        <dbReference type="EMBL" id="GAA4542342.1"/>
    </source>
</evidence>
<dbReference type="EMBL" id="BAABGT010000025">
    <property type="protein sequence ID" value="GAA4542342.1"/>
    <property type="molecule type" value="Genomic_DNA"/>
</dbReference>
<protein>
    <submittedName>
        <fullName evidence="1">Uncharacterized protein</fullName>
    </submittedName>
</protein>
<proteinExistence type="predicted"/>
<name>A0ABP8RLY4_9PSEU</name>
<sequence length="99" mass="10045">MQLRTGQRLRSVACETTVVVVRTGDEDVDLRCGGYPMVPVGTDAPAAEPVADGAPPPVMGKRYAHGDLELLCTKAGVGGLTVDGVAVAPKQATALPSSG</sequence>
<gene>
    <name evidence="1" type="ORF">GCM10023175_17550</name>
</gene>
<keyword evidence="2" id="KW-1185">Reference proteome</keyword>